<evidence type="ECO:0000313" key="3">
    <source>
        <dbReference type="Proteomes" id="UP001642484"/>
    </source>
</evidence>
<comment type="caution">
    <text evidence="2">The sequence shown here is derived from an EMBL/GenBank/DDBJ whole genome shotgun (WGS) entry which is preliminary data.</text>
</comment>
<reference evidence="2 3" key="1">
    <citation type="submission" date="2024-02" db="EMBL/GenBank/DDBJ databases">
        <authorList>
            <person name="Chen Y."/>
            <person name="Shah S."/>
            <person name="Dougan E. K."/>
            <person name="Thang M."/>
            <person name="Chan C."/>
        </authorList>
    </citation>
    <scope>NUCLEOTIDE SEQUENCE [LARGE SCALE GENOMIC DNA]</scope>
</reference>
<keyword evidence="3" id="KW-1185">Reference proteome</keyword>
<evidence type="ECO:0000256" key="1">
    <source>
        <dbReference type="SAM" id="MobiDB-lite"/>
    </source>
</evidence>
<feature type="region of interest" description="Disordered" evidence="1">
    <location>
        <begin position="312"/>
        <end position="344"/>
    </location>
</feature>
<dbReference type="EMBL" id="CAXAMN010026295">
    <property type="protein sequence ID" value="CAK9101977.1"/>
    <property type="molecule type" value="Genomic_DNA"/>
</dbReference>
<sequence>MAAVSAMEEPQKRSKRSVAMPQARSVPFLPEALLIDVFDWFGKKNRAEGVARSYAHLFSVDRTWYRCAESALWRSFGQDFQQMVHSISPSLSSLQAARRLHEWREVPTSIDLEPALVAGLVAQKFGAAWASCFSFRTAKKVVRWKRAPEAAYNESDDSEYDAKWEDFCESPGPIITKRCELTGGYGKCTHEIYAALSRDGELVEVQALMEYDVEERNVCDFHEGQFTIRANKRVNGKTAARTCLFEWEVRDMDDVQELHLNSREAVAFTTFFKRGSTQECILDLTAMLKSIFLGVNGPCDYAPPWSNHFKSIAGELEGHAEDETRSESQADDSREAEDSTDNDD</sequence>
<name>A0ABP0RRZ1_9DINO</name>
<accession>A0ABP0RRZ1</accession>
<gene>
    <name evidence="2" type="ORF">CCMP2556_LOCUS48035</name>
</gene>
<organism evidence="2 3">
    <name type="scientific">Durusdinium trenchii</name>
    <dbReference type="NCBI Taxonomy" id="1381693"/>
    <lineage>
        <taxon>Eukaryota</taxon>
        <taxon>Sar</taxon>
        <taxon>Alveolata</taxon>
        <taxon>Dinophyceae</taxon>
        <taxon>Suessiales</taxon>
        <taxon>Symbiodiniaceae</taxon>
        <taxon>Durusdinium</taxon>
    </lineage>
</organism>
<dbReference type="Proteomes" id="UP001642484">
    <property type="component" value="Unassembled WGS sequence"/>
</dbReference>
<proteinExistence type="predicted"/>
<feature type="compositionally biased region" description="Basic and acidic residues" evidence="1">
    <location>
        <begin position="316"/>
        <end position="337"/>
    </location>
</feature>
<evidence type="ECO:0000313" key="2">
    <source>
        <dbReference type="EMBL" id="CAK9101977.1"/>
    </source>
</evidence>
<evidence type="ECO:0008006" key="4">
    <source>
        <dbReference type="Google" id="ProtNLM"/>
    </source>
</evidence>
<protein>
    <recommendedName>
        <fullName evidence="4">F-box domain-containing protein</fullName>
    </recommendedName>
</protein>